<evidence type="ECO:0000313" key="4">
    <source>
        <dbReference type="Proteomes" id="UP001501624"/>
    </source>
</evidence>
<feature type="signal peptide" evidence="2">
    <location>
        <begin position="1"/>
        <end position="30"/>
    </location>
</feature>
<gene>
    <name evidence="3" type="ORF">GCM10022380_43950</name>
</gene>
<keyword evidence="2" id="KW-0732">Signal</keyword>
<evidence type="ECO:0000256" key="2">
    <source>
        <dbReference type="SAM" id="SignalP"/>
    </source>
</evidence>
<evidence type="ECO:0008006" key="5">
    <source>
        <dbReference type="Google" id="ProtNLM"/>
    </source>
</evidence>
<evidence type="ECO:0000313" key="3">
    <source>
        <dbReference type="EMBL" id="GAA3820320.1"/>
    </source>
</evidence>
<sequence>MHVVGGNVHGRNGRRRVGLAVVGLAALTFAACSSNSSSTPGGTTGAATPPSTTSAPPSSASPADTARQQATAAYTGMWRQMAKAGETADWQSPELAKYATGDALGVINRSLYTDHLNGVVTKGEPKTNPQVSKVDPPDNPTTVMISDCGDDSGWLKYKNGQLVNDTPGGRRSITAEVKKQQDGTWRVTRFAVEAVGSC</sequence>
<proteinExistence type="predicted"/>
<feature type="region of interest" description="Disordered" evidence="1">
    <location>
        <begin position="33"/>
        <end position="70"/>
    </location>
</feature>
<reference evidence="4" key="1">
    <citation type="journal article" date="2019" name="Int. J. Syst. Evol. Microbiol.">
        <title>The Global Catalogue of Microorganisms (GCM) 10K type strain sequencing project: providing services to taxonomists for standard genome sequencing and annotation.</title>
        <authorList>
            <consortium name="The Broad Institute Genomics Platform"/>
            <consortium name="The Broad Institute Genome Sequencing Center for Infectious Disease"/>
            <person name="Wu L."/>
            <person name="Ma J."/>
        </authorList>
    </citation>
    <scope>NUCLEOTIDE SEQUENCE [LARGE SCALE GENOMIC DNA]</scope>
    <source>
        <strain evidence="4">JCM 17017</strain>
    </source>
</reference>
<protein>
    <recommendedName>
        <fullName evidence="5">Secreted protein/lipoprotein</fullName>
    </recommendedName>
</protein>
<feature type="chain" id="PRO_5047319210" description="Secreted protein/lipoprotein" evidence="2">
    <location>
        <begin position="31"/>
        <end position="198"/>
    </location>
</feature>
<keyword evidence="4" id="KW-1185">Reference proteome</keyword>
<accession>A0ABP7IJP0</accession>
<evidence type="ECO:0000256" key="1">
    <source>
        <dbReference type="SAM" id="MobiDB-lite"/>
    </source>
</evidence>
<dbReference type="EMBL" id="BAABCM010000006">
    <property type="protein sequence ID" value="GAA3820320.1"/>
    <property type="molecule type" value="Genomic_DNA"/>
</dbReference>
<name>A0ABP7IJP0_9PSEU</name>
<dbReference type="Proteomes" id="UP001501624">
    <property type="component" value="Unassembled WGS sequence"/>
</dbReference>
<comment type="caution">
    <text evidence="3">The sequence shown here is derived from an EMBL/GenBank/DDBJ whole genome shotgun (WGS) entry which is preliminary data.</text>
</comment>
<feature type="compositionally biased region" description="Low complexity" evidence="1">
    <location>
        <begin position="33"/>
        <end position="66"/>
    </location>
</feature>
<organism evidence="3 4">
    <name type="scientific">Amycolatopsis tucumanensis</name>
    <dbReference type="NCBI Taxonomy" id="401106"/>
    <lineage>
        <taxon>Bacteria</taxon>
        <taxon>Bacillati</taxon>
        <taxon>Actinomycetota</taxon>
        <taxon>Actinomycetes</taxon>
        <taxon>Pseudonocardiales</taxon>
        <taxon>Pseudonocardiaceae</taxon>
        <taxon>Amycolatopsis</taxon>
    </lineage>
</organism>